<dbReference type="PANTHER" id="PTHR47611">
    <property type="entry name" value="HAT DIMERISATION DOMAIN, C-TERMINAL"/>
    <property type="match status" value="1"/>
</dbReference>
<name>A0A0K8SC24_LYGHE</name>
<dbReference type="SUPFAM" id="SSF53098">
    <property type="entry name" value="Ribonuclease H-like"/>
    <property type="match status" value="1"/>
</dbReference>
<dbReference type="EMBL" id="GBRD01015187">
    <property type="protein sequence ID" value="JAG50639.1"/>
    <property type="molecule type" value="Transcribed_RNA"/>
</dbReference>
<organism evidence="2">
    <name type="scientific">Lygus hesperus</name>
    <name type="common">Western plant bug</name>
    <dbReference type="NCBI Taxonomy" id="30085"/>
    <lineage>
        <taxon>Eukaryota</taxon>
        <taxon>Metazoa</taxon>
        <taxon>Ecdysozoa</taxon>
        <taxon>Arthropoda</taxon>
        <taxon>Hexapoda</taxon>
        <taxon>Insecta</taxon>
        <taxon>Pterygota</taxon>
        <taxon>Neoptera</taxon>
        <taxon>Paraneoptera</taxon>
        <taxon>Hemiptera</taxon>
        <taxon>Heteroptera</taxon>
        <taxon>Panheteroptera</taxon>
        <taxon>Cimicomorpha</taxon>
        <taxon>Miridae</taxon>
        <taxon>Mirini</taxon>
        <taxon>Lygus</taxon>
    </lineage>
</organism>
<feature type="domain" description="HAT C-terminal dimerisation" evidence="1">
    <location>
        <begin position="63"/>
        <end position="109"/>
    </location>
</feature>
<feature type="non-terminal residue" evidence="2">
    <location>
        <position position="1"/>
    </location>
</feature>
<evidence type="ECO:0000259" key="1">
    <source>
        <dbReference type="Pfam" id="PF05699"/>
    </source>
</evidence>
<accession>A0A0K8SC24</accession>
<proteinExistence type="predicted"/>
<dbReference type="Pfam" id="PF05699">
    <property type="entry name" value="Dimer_Tnp_hAT"/>
    <property type="match status" value="1"/>
</dbReference>
<dbReference type="InterPro" id="IPR012337">
    <property type="entry name" value="RNaseH-like_sf"/>
</dbReference>
<dbReference type="PANTHER" id="PTHR47611:SF3">
    <property type="entry name" value="HAT C-TERMINAL DIMERISATION DOMAIN-CONTAINING PROTEIN"/>
    <property type="match status" value="1"/>
</dbReference>
<evidence type="ECO:0000313" key="2">
    <source>
        <dbReference type="EMBL" id="JAG50639.1"/>
    </source>
</evidence>
<dbReference type="InterPro" id="IPR008906">
    <property type="entry name" value="HATC_C_dom"/>
</dbReference>
<protein>
    <recommendedName>
        <fullName evidence="1">HAT C-terminal dimerisation domain-containing protein</fullName>
    </recommendedName>
</protein>
<dbReference type="AlphaFoldDB" id="A0A0K8SC24"/>
<sequence>SALAHGSWLFGFGSPLPPSHSGSVPARLPPPRSLVPLLLLALRIRIGYGSPPHPLPQWFGCCPLVWWESRKFTYPNLYSLMRRRLCILSTSTPYERLFSKAGQVYTEKR</sequence>
<feature type="non-terminal residue" evidence="2">
    <location>
        <position position="109"/>
    </location>
</feature>
<dbReference type="GO" id="GO:0046983">
    <property type="term" value="F:protein dimerization activity"/>
    <property type="evidence" value="ECO:0007669"/>
    <property type="project" value="InterPro"/>
</dbReference>
<reference evidence="2" key="1">
    <citation type="submission" date="2014-09" db="EMBL/GenBank/DDBJ databases">
        <authorList>
            <person name="Magalhaes I.L.F."/>
            <person name="Oliveira U."/>
            <person name="Santos F.R."/>
            <person name="Vidigal T.H.D.A."/>
            <person name="Brescovit A.D."/>
            <person name="Santos A.J."/>
        </authorList>
    </citation>
    <scope>NUCLEOTIDE SEQUENCE</scope>
</reference>